<dbReference type="AlphaFoldDB" id="A0A8X8YTN9"/>
<evidence type="ECO:0000259" key="2">
    <source>
        <dbReference type="Pfam" id="PF00646"/>
    </source>
</evidence>
<evidence type="ECO:0000313" key="4">
    <source>
        <dbReference type="EMBL" id="KAG6438109.1"/>
    </source>
</evidence>
<dbReference type="GO" id="GO:0031146">
    <property type="term" value="P:SCF-dependent proteasomal ubiquitin-dependent protein catabolic process"/>
    <property type="evidence" value="ECO:0007669"/>
    <property type="project" value="TreeGrafter"/>
</dbReference>
<accession>A0A8X8YTN9</accession>
<dbReference type="GO" id="GO:0005737">
    <property type="term" value="C:cytoplasm"/>
    <property type="evidence" value="ECO:0007669"/>
    <property type="project" value="UniProtKB-ARBA"/>
</dbReference>
<feature type="compositionally biased region" description="Pro residues" evidence="1">
    <location>
        <begin position="20"/>
        <end position="30"/>
    </location>
</feature>
<comment type="caution">
    <text evidence="4">The sequence shown here is derived from an EMBL/GenBank/DDBJ whole genome shotgun (WGS) entry which is preliminary data.</text>
</comment>
<dbReference type="Pfam" id="PF00646">
    <property type="entry name" value="F-box"/>
    <property type="match status" value="1"/>
</dbReference>
<name>A0A8X8YTN9_SALSN</name>
<reference evidence="4" key="1">
    <citation type="submission" date="2018-01" db="EMBL/GenBank/DDBJ databases">
        <authorList>
            <person name="Mao J.F."/>
        </authorList>
    </citation>
    <scope>NUCLEOTIDE SEQUENCE</scope>
    <source>
        <strain evidence="4">Huo1</strain>
        <tissue evidence="4">Leaf</tissue>
    </source>
</reference>
<dbReference type="SMART" id="SM00367">
    <property type="entry name" value="LRR_CC"/>
    <property type="match status" value="8"/>
</dbReference>
<evidence type="ECO:0008006" key="6">
    <source>
        <dbReference type="Google" id="ProtNLM"/>
    </source>
</evidence>
<dbReference type="Pfam" id="PF13516">
    <property type="entry name" value="LRR_6"/>
    <property type="match status" value="1"/>
</dbReference>
<dbReference type="InterPro" id="IPR001611">
    <property type="entry name" value="Leu-rich_rpt"/>
</dbReference>
<sequence>MGQTASSARPRSSKSTAAIPPFPPEPPPENPDVSAAEFSDSAEIDYSLSLPDECLACIFQTLSAGDRKRASVVCRRWLAVEGQSRHRLSLKAVAELSDAIPRLFARFDSVTKLALKCDRRSVSVGDEALILISQRCRNLTRLKLRACRELTDEGMSIFAANCRNLQKFSCGSTSFGAKGMNALIENCGLLEELSVKRLRGITDAAAAEAIGPGKAADSLKIICLKDLYNGQCFGPLIIGAKKLRSLKLFRCSGEWNKLLELIADRVDTLIEVHLERIQVSDLGLSALSKCANLEVLHLVKTPECTDIGLMAVAKKCRLLRKLHIDGWKTNRIGDDGLIAVANNCPNLQELVLIGVNPTRLSLEKLATNCQSLERLALCGSETVGDTEISCIAAKCFALKKLCIKSCPMSDHGMEALAGGCPNLVKVKVKKCRGVTSEGADWLRAKRGFLSVNLDAVEPELPEGSISEQEVVDAADVDTPPGGRSGDPSIASSSSNGRSTSFKTRLGSFSRRGLVMCTFKRWPRFGGRLRSRSGRG</sequence>
<reference evidence="4" key="2">
    <citation type="submission" date="2020-08" db="EMBL/GenBank/DDBJ databases">
        <title>Plant Genome Project.</title>
        <authorList>
            <person name="Zhang R.-G."/>
        </authorList>
    </citation>
    <scope>NUCLEOTIDE SEQUENCE</scope>
    <source>
        <strain evidence="4">Huo1</strain>
        <tissue evidence="4">Leaf</tissue>
    </source>
</reference>
<dbReference type="InterPro" id="IPR006553">
    <property type="entry name" value="Leu-rich_rpt_Cys-con_subtyp"/>
</dbReference>
<feature type="region of interest" description="Disordered" evidence="1">
    <location>
        <begin position="1"/>
        <end position="33"/>
    </location>
</feature>
<dbReference type="Gene3D" id="3.80.10.10">
    <property type="entry name" value="Ribonuclease Inhibitor"/>
    <property type="match status" value="1"/>
</dbReference>
<feature type="compositionally biased region" description="Polar residues" evidence="1">
    <location>
        <begin position="1"/>
        <end position="16"/>
    </location>
</feature>
<evidence type="ECO:0000259" key="3">
    <source>
        <dbReference type="Pfam" id="PF25372"/>
    </source>
</evidence>
<feature type="region of interest" description="Disordered" evidence="1">
    <location>
        <begin position="462"/>
        <end position="502"/>
    </location>
</feature>
<dbReference type="OrthoDB" id="423607at2759"/>
<dbReference type="GO" id="GO:0019005">
    <property type="term" value="C:SCF ubiquitin ligase complex"/>
    <property type="evidence" value="ECO:0007669"/>
    <property type="project" value="TreeGrafter"/>
</dbReference>
<evidence type="ECO:0000313" key="5">
    <source>
        <dbReference type="Proteomes" id="UP000298416"/>
    </source>
</evidence>
<feature type="domain" description="F-box/LRR-repeat protein 15-like leucin rich repeat" evidence="3">
    <location>
        <begin position="278"/>
        <end position="453"/>
    </location>
</feature>
<dbReference type="InterPro" id="IPR001810">
    <property type="entry name" value="F-box_dom"/>
</dbReference>
<dbReference type="FunFam" id="1.20.1280.50:FF:000005">
    <property type="entry name" value="F-box/LRR-repeat protein 3 isoform X1"/>
    <property type="match status" value="1"/>
</dbReference>
<dbReference type="PANTHER" id="PTHR13318:SF277">
    <property type="entry name" value="LEUCINE-RICH REPEAT DOMAIN SUPERFAMILY, F-BOX-LIKE DOMAIN SUPERFAMILY"/>
    <property type="match status" value="1"/>
</dbReference>
<dbReference type="InterPro" id="IPR057207">
    <property type="entry name" value="FBXL15_LRR"/>
</dbReference>
<dbReference type="InterPro" id="IPR036047">
    <property type="entry name" value="F-box-like_dom_sf"/>
</dbReference>
<dbReference type="Proteomes" id="UP000298416">
    <property type="component" value="Unassembled WGS sequence"/>
</dbReference>
<dbReference type="EMBL" id="PNBA02000001">
    <property type="protein sequence ID" value="KAG6438109.1"/>
    <property type="molecule type" value="Genomic_DNA"/>
</dbReference>
<feature type="compositionally biased region" description="Polar residues" evidence="1">
    <location>
        <begin position="489"/>
        <end position="502"/>
    </location>
</feature>
<dbReference type="SUPFAM" id="SSF81383">
    <property type="entry name" value="F-box domain"/>
    <property type="match status" value="1"/>
</dbReference>
<dbReference type="FunFam" id="3.80.10.10:FF:000449">
    <property type="entry name" value="F-box protein SKIP2"/>
    <property type="match status" value="1"/>
</dbReference>
<organism evidence="4">
    <name type="scientific">Salvia splendens</name>
    <name type="common">Scarlet sage</name>
    <dbReference type="NCBI Taxonomy" id="180675"/>
    <lineage>
        <taxon>Eukaryota</taxon>
        <taxon>Viridiplantae</taxon>
        <taxon>Streptophyta</taxon>
        <taxon>Embryophyta</taxon>
        <taxon>Tracheophyta</taxon>
        <taxon>Spermatophyta</taxon>
        <taxon>Magnoliopsida</taxon>
        <taxon>eudicotyledons</taxon>
        <taxon>Gunneridae</taxon>
        <taxon>Pentapetalae</taxon>
        <taxon>asterids</taxon>
        <taxon>lamiids</taxon>
        <taxon>Lamiales</taxon>
        <taxon>Lamiaceae</taxon>
        <taxon>Nepetoideae</taxon>
        <taxon>Mentheae</taxon>
        <taxon>Salviinae</taxon>
        <taxon>Salvia</taxon>
        <taxon>Salvia subgen. Calosphace</taxon>
        <taxon>core Calosphace</taxon>
    </lineage>
</organism>
<dbReference type="InterPro" id="IPR032675">
    <property type="entry name" value="LRR_dom_sf"/>
</dbReference>
<gene>
    <name evidence="4" type="ORF">SASPL_103045</name>
</gene>
<proteinExistence type="predicted"/>
<dbReference type="Gene3D" id="1.20.1280.50">
    <property type="match status" value="1"/>
</dbReference>
<protein>
    <recommendedName>
        <fullName evidence="6">F-box and leucine-rich repeat protein 2/20</fullName>
    </recommendedName>
</protein>
<dbReference type="PANTHER" id="PTHR13318">
    <property type="entry name" value="PARTNER OF PAIRED, ISOFORM B-RELATED"/>
    <property type="match status" value="1"/>
</dbReference>
<keyword evidence="5" id="KW-1185">Reference proteome</keyword>
<feature type="domain" description="F-box" evidence="2">
    <location>
        <begin position="48"/>
        <end position="78"/>
    </location>
</feature>
<dbReference type="Pfam" id="PF25372">
    <property type="entry name" value="DUF7885"/>
    <property type="match status" value="1"/>
</dbReference>
<dbReference type="SUPFAM" id="SSF52047">
    <property type="entry name" value="RNI-like"/>
    <property type="match status" value="1"/>
</dbReference>
<dbReference type="CDD" id="cd22159">
    <property type="entry name" value="F-box_AtTIR1-like"/>
    <property type="match status" value="1"/>
</dbReference>
<evidence type="ECO:0000256" key="1">
    <source>
        <dbReference type="SAM" id="MobiDB-lite"/>
    </source>
</evidence>